<dbReference type="PROSITE" id="PS50082">
    <property type="entry name" value="WD_REPEATS_2"/>
    <property type="match status" value="1"/>
</dbReference>
<evidence type="ECO:0000313" key="9">
    <source>
        <dbReference type="EMBL" id="RDW25092.1"/>
    </source>
</evidence>
<dbReference type="Proteomes" id="UP000256601">
    <property type="component" value="Unassembled WGS sequence"/>
</dbReference>
<comment type="function">
    <text evidence="6">Required for the formation of N(7)-methylguanine at position 46 (m7G46) in tRNA. In the complex, it is required to stabilize and induce conformational changes of the catalytic subunit.</text>
</comment>
<accession>A0A1D8NH51</accession>
<evidence type="ECO:0000313" key="10">
    <source>
        <dbReference type="Proteomes" id="UP000182444"/>
    </source>
</evidence>
<organism evidence="8 10">
    <name type="scientific">Yarrowia lipolytica</name>
    <name type="common">Candida lipolytica</name>
    <dbReference type="NCBI Taxonomy" id="4952"/>
    <lineage>
        <taxon>Eukaryota</taxon>
        <taxon>Fungi</taxon>
        <taxon>Dikarya</taxon>
        <taxon>Ascomycota</taxon>
        <taxon>Saccharomycotina</taxon>
        <taxon>Dipodascomycetes</taxon>
        <taxon>Dipodascales</taxon>
        <taxon>Dipodascales incertae sedis</taxon>
        <taxon>Yarrowia</taxon>
    </lineage>
</organism>
<dbReference type="KEGG" id="yli:2912213"/>
<keyword evidence="3 6" id="KW-0819">tRNA processing</keyword>
<dbReference type="InterPro" id="IPR015943">
    <property type="entry name" value="WD40/YVTN_repeat-like_dom_sf"/>
</dbReference>
<keyword evidence="9" id="KW-0489">Methyltransferase</keyword>
<evidence type="ECO:0000256" key="1">
    <source>
        <dbReference type="ARBA" id="ARBA00004123"/>
    </source>
</evidence>
<dbReference type="GO" id="GO:0008168">
    <property type="term" value="F:methyltransferase activity"/>
    <property type="evidence" value="ECO:0007669"/>
    <property type="project" value="UniProtKB-KW"/>
</dbReference>
<dbReference type="Gene3D" id="2.130.10.10">
    <property type="entry name" value="YVTN repeat-like/Quinoprotein amine dehydrogenase"/>
    <property type="match status" value="2"/>
</dbReference>
<dbReference type="GO" id="GO:0005634">
    <property type="term" value="C:nucleus"/>
    <property type="evidence" value="ECO:0007669"/>
    <property type="project" value="UniProtKB-SubCell"/>
</dbReference>
<keyword evidence="2 6" id="KW-0853">WD repeat</keyword>
<protein>
    <submittedName>
        <fullName evidence="9">Guanine-N(7)--methyltransferase subunit TRM82</fullName>
    </submittedName>
</protein>
<keyword evidence="5 6" id="KW-0539">Nucleus</keyword>
<gene>
    <name evidence="9" type="ORF">B0I71DRAFT_133241</name>
    <name evidence="8" type="ORF">YALI1_E05709g</name>
</gene>
<dbReference type="EMBL" id="KZ859013">
    <property type="protein sequence ID" value="RDW25092.1"/>
    <property type="molecule type" value="Genomic_DNA"/>
</dbReference>
<dbReference type="VEuPathDB" id="FungiDB:YALI0_E04785g"/>
<dbReference type="Proteomes" id="UP000182444">
    <property type="component" value="Chromosome 1E"/>
</dbReference>
<dbReference type="GO" id="GO:0005829">
    <property type="term" value="C:cytosol"/>
    <property type="evidence" value="ECO:0007669"/>
    <property type="project" value="TreeGrafter"/>
</dbReference>
<dbReference type="InterPro" id="IPR028884">
    <property type="entry name" value="Trm82"/>
</dbReference>
<dbReference type="InterPro" id="IPR011047">
    <property type="entry name" value="Quinoprotein_ADH-like_sf"/>
</dbReference>
<evidence type="ECO:0000313" key="11">
    <source>
        <dbReference type="Proteomes" id="UP000256601"/>
    </source>
</evidence>
<comment type="pathway">
    <text evidence="6">tRNA modification; N(7)-methylguanine-tRNA biosynthesis.</text>
</comment>
<dbReference type="OMA" id="VKHWLFG"/>
<evidence type="ECO:0000313" key="8">
    <source>
        <dbReference type="EMBL" id="AOW04961.1"/>
    </source>
</evidence>
<dbReference type="SMART" id="SM00320">
    <property type="entry name" value="WD40"/>
    <property type="match status" value="2"/>
</dbReference>
<evidence type="ECO:0000256" key="6">
    <source>
        <dbReference type="HAMAP-Rule" id="MF_03056"/>
    </source>
</evidence>
<dbReference type="SUPFAM" id="SSF50998">
    <property type="entry name" value="Quinoprotein alcohol dehydrogenase-like"/>
    <property type="match status" value="1"/>
</dbReference>
<keyword evidence="9" id="KW-0808">Transferase</keyword>
<reference evidence="8 10" key="1">
    <citation type="journal article" date="2016" name="PLoS ONE">
        <title>Sequence Assembly of Yarrowia lipolytica Strain W29/CLIB89 Shows Transposable Element Diversity.</title>
        <authorList>
            <person name="Magnan C."/>
            <person name="Yu J."/>
            <person name="Chang I."/>
            <person name="Jahn E."/>
            <person name="Kanomata Y."/>
            <person name="Wu J."/>
            <person name="Zeller M."/>
            <person name="Oakes M."/>
            <person name="Baldi P."/>
            <person name="Sandmeyer S."/>
        </authorList>
    </citation>
    <scope>NUCLEOTIDE SEQUENCE [LARGE SCALE GENOMIC DNA]</scope>
    <source>
        <strain evidence="8">CLIB89</strain>
        <strain evidence="10">CLIB89(W29)</strain>
    </source>
</reference>
<dbReference type="HAMAP" id="MF_03056">
    <property type="entry name" value="TRM82"/>
    <property type="match status" value="1"/>
</dbReference>
<dbReference type="EMBL" id="CP017557">
    <property type="protein sequence ID" value="AOW04961.1"/>
    <property type="molecule type" value="Genomic_DNA"/>
</dbReference>
<comment type="subcellular location">
    <subcellularLocation>
        <location evidence="1 6">Nucleus</location>
    </subcellularLocation>
</comment>
<dbReference type="PANTHER" id="PTHR16288:SF0">
    <property type="entry name" value="TRNA (GUANINE-N(7)-)-METHYLTRANSFERASE NON-CATALYTIC SUBUNIT WDR4"/>
    <property type="match status" value="1"/>
</dbReference>
<name>A0A1D8NH51_YARLL</name>
<dbReference type="InterPro" id="IPR001680">
    <property type="entry name" value="WD40_rpt"/>
</dbReference>
<dbReference type="SMR" id="A0A1D8NH51"/>
<keyword evidence="4 6" id="KW-0677">Repeat</keyword>
<sequence>MKHPYHIVSLSPDGKTMYAAAARQVDRICLETGECKSTVVEESATRTTTKTGDKPAAAKRTKYLPTSVSHVRSLQLSKGGKYLLATTDETKSLVLLDPTTLEVIKKVQYPKRPSAVATDKEDLNIVLGDKFGDVYGESVEDLLKVEGELKDEPVLGHVSMLTALELGYDSKDRPYVISADRDEHIRISRFPASHVIEQFCFGHQQFVSSLLINDLDASILFSAGGDDEIFVWDWLNGKQLQKLSLREHVESYLNEAHIYVDKKGVATTHKEITVSSLQQIKDTPYLLVNVESTNAIIVLKIVDNKLEVASVFATEAHVISFSVAGNLLVTSEVGSEGVKAYTITDGVVTKSDKEIPFGSCEYEDDSELISLFSTKSLRKRGEF</sequence>
<feature type="repeat" description="WD" evidence="7">
    <location>
        <begin position="200"/>
        <end position="242"/>
    </location>
</feature>
<evidence type="ECO:0000256" key="5">
    <source>
        <dbReference type="ARBA" id="ARBA00023242"/>
    </source>
</evidence>
<dbReference type="VEuPathDB" id="FungiDB:YALI1_E05709g"/>
<proteinExistence type="inferred from homology"/>
<dbReference type="GO" id="GO:0043527">
    <property type="term" value="C:tRNA methyltransferase complex"/>
    <property type="evidence" value="ECO:0007669"/>
    <property type="project" value="TreeGrafter"/>
</dbReference>
<dbReference type="GeneID" id="2912213"/>
<reference evidence="9 11" key="2">
    <citation type="submission" date="2018-07" db="EMBL/GenBank/DDBJ databases">
        <title>Draft Genome Assemblies for Five Robust Yarrowia lipolytica Strains Exhibiting High Lipid Production and Pentose Sugar Utilization and Sugar Alcohol Secretion from Undetoxified Lignocellulosic Biomass Hydrolysates.</title>
        <authorList>
            <consortium name="DOE Joint Genome Institute"/>
            <person name="Walker C."/>
            <person name="Ryu S."/>
            <person name="Na H."/>
            <person name="Zane M."/>
            <person name="LaButti K."/>
            <person name="Lipzen A."/>
            <person name="Haridas S."/>
            <person name="Barry K."/>
            <person name="Grigoriev I.V."/>
            <person name="Quarterman J."/>
            <person name="Slininger P."/>
            <person name="Dien B."/>
            <person name="Trinh C.T."/>
        </authorList>
    </citation>
    <scope>NUCLEOTIDE SEQUENCE [LARGE SCALE GENOMIC DNA]</scope>
    <source>
        <strain evidence="9 11">YB392</strain>
    </source>
</reference>
<evidence type="ECO:0000256" key="3">
    <source>
        <dbReference type="ARBA" id="ARBA00022694"/>
    </source>
</evidence>
<dbReference type="eggNOG" id="KOG3914">
    <property type="taxonomic scope" value="Eukaryota"/>
</dbReference>
<dbReference type="AlphaFoldDB" id="A0A1D8NH51"/>
<evidence type="ECO:0000256" key="2">
    <source>
        <dbReference type="ARBA" id="ARBA00022574"/>
    </source>
</evidence>
<dbReference type="GO" id="GO:0106004">
    <property type="term" value="P:tRNA (guanine-N7)-methylation"/>
    <property type="evidence" value="ECO:0007669"/>
    <property type="project" value="UniProtKB-UniRule"/>
</dbReference>
<dbReference type="UniPathway" id="UPA00989"/>
<comment type="similarity">
    <text evidence="6">Belongs to the WD repeat TRM82 family.</text>
</comment>
<dbReference type="PANTHER" id="PTHR16288">
    <property type="entry name" value="WD40 REPEAT PROTEIN 4"/>
    <property type="match status" value="1"/>
</dbReference>
<evidence type="ECO:0000256" key="7">
    <source>
        <dbReference type="PROSITE-ProRule" id="PRU00221"/>
    </source>
</evidence>
<evidence type="ECO:0000256" key="4">
    <source>
        <dbReference type="ARBA" id="ARBA00022737"/>
    </source>
</evidence>